<keyword evidence="3" id="KW-0408">Iron</keyword>
<evidence type="ECO:0000313" key="5">
    <source>
        <dbReference type="Proteomes" id="UP001515480"/>
    </source>
</evidence>
<organism evidence="4 5">
    <name type="scientific">Prymnesium parvum</name>
    <name type="common">Toxic golden alga</name>
    <dbReference type="NCBI Taxonomy" id="97485"/>
    <lineage>
        <taxon>Eukaryota</taxon>
        <taxon>Haptista</taxon>
        <taxon>Haptophyta</taxon>
        <taxon>Prymnesiophyceae</taxon>
        <taxon>Prymnesiales</taxon>
        <taxon>Prymnesiaceae</taxon>
        <taxon>Prymnesium</taxon>
    </lineage>
</organism>
<keyword evidence="5" id="KW-1185">Reference proteome</keyword>
<dbReference type="EMBL" id="JBGBPQ010000024">
    <property type="protein sequence ID" value="KAL1499870.1"/>
    <property type="molecule type" value="Genomic_DNA"/>
</dbReference>
<comment type="caution">
    <text evidence="4">The sequence shown here is derived from an EMBL/GenBank/DDBJ whole genome shotgun (WGS) entry which is preliminary data.</text>
</comment>
<name>A0AB34IJ17_PRYPA</name>
<accession>A0AB34IJ17</accession>
<comment type="cofactor">
    <cofactor evidence="1">
        <name>Fe cation</name>
        <dbReference type="ChEBI" id="CHEBI:24875"/>
    </cofactor>
</comment>
<evidence type="ECO:0000256" key="1">
    <source>
        <dbReference type="ARBA" id="ARBA00001962"/>
    </source>
</evidence>
<evidence type="ECO:0008006" key="6">
    <source>
        <dbReference type="Google" id="ProtNLM"/>
    </source>
</evidence>
<gene>
    <name evidence="4" type="ORF">AB1Y20_012553</name>
</gene>
<reference evidence="4 5" key="1">
    <citation type="journal article" date="2024" name="Science">
        <title>Giant polyketide synthase enzymes in the biosynthesis of giant marine polyether toxins.</title>
        <authorList>
            <person name="Fallon T.R."/>
            <person name="Shende V.V."/>
            <person name="Wierzbicki I.H."/>
            <person name="Pendleton A.L."/>
            <person name="Watervoot N.F."/>
            <person name="Auber R.P."/>
            <person name="Gonzalez D.J."/>
            <person name="Wisecaver J.H."/>
            <person name="Moore B.S."/>
        </authorList>
    </citation>
    <scope>NUCLEOTIDE SEQUENCE [LARGE SCALE GENOMIC DNA]</scope>
    <source>
        <strain evidence="4 5">12B1</strain>
    </source>
</reference>
<proteinExistence type="predicted"/>
<evidence type="ECO:0000313" key="4">
    <source>
        <dbReference type="EMBL" id="KAL1499870.1"/>
    </source>
</evidence>
<protein>
    <recommendedName>
        <fullName evidence="6">Phytanoyl-CoA dioxygenase domain-containing protein 1</fullName>
    </recommendedName>
</protein>
<dbReference type="InterPro" id="IPR008775">
    <property type="entry name" value="Phytyl_CoA_dOase-like"/>
</dbReference>
<dbReference type="PANTHER" id="PTHR20883:SF15">
    <property type="entry name" value="PHYTANOYL-COA DIOXYGENASE DOMAIN-CONTAINING PROTEIN 1"/>
    <property type="match status" value="1"/>
</dbReference>
<dbReference type="Proteomes" id="UP001515480">
    <property type="component" value="Unassembled WGS sequence"/>
</dbReference>
<dbReference type="AlphaFoldDB" id="A0AB34IJ17"/>
<dbReference type="Pfam" id="PF05721">
    <property type="entry name" value="PhyH"/>
    <property type="match status" value="1"/>
</dbReference>
<sequence>MVVDIDKLKADFERDGIAVVKAFCTPSECDAMRCAIHELVEGWDPSEAISVFRTDSDQVGAQGKDDYFMTSADQIRFFMEPGAINEAGNGLREGLSKHEALNKVGHALHVLHPVFHRYAQSDQLRTLVEALGWTSADLVQSMYIFKQAKIGGEVTPHQDSTFLRTEPLSCLGLWLALQPASEANGCLWARLGSHKEELRRHFCRHPTGDASHPEVMKFKSLSSKQEALVSDGVATPHPATQGFVPLPVEEGDLVLIHGQVDHLSMPNTSEHSRHSFQLHLVEGASAGVAWDPGNWLQYPEGKPFPKFERQGISRLSSSETTA</sequence>
<evidence type="ECO:0000256" key="2">
    <source>
        <dbReference type="ARBA" id="ARBA00022723"/>
    </source>
</evidence>
<dbReference type="GO" id="GO:0046872">
    <property type="term" value="F:metal ion binding"/>
    <property type="evidence" value="ECO:0007669"/>
    <property type="project" value="UniProtKB-KW"/>
</dbReference>
<dbReference type="PANTHER" id="PTHR20883">
    <property type="entry name" value="PHYTANOYL-COA DIOXYGENASE DOMAIN CONTAINING 1"/>
    <property type="match status" value="1"/>
</dbReference>
<evidence type="ECO:0000256" key="3">
    <source>
        <dbReference type="ARBA" id="ARBA00023004"/>
    </source>
</evidence>
<dbReference type="Gene3D" id="2.60.120.620">
    <property type="entry name" value="q2cbj1_9rhob like domain"/>
    <property type="match status" value="1"/>
</dbReference>
<dbReference type="SUPFAM" id="SSF51197">
    <property type="entry name" value="Clavaminate synthase-like"/>
    <property type="match status" value="1"/>
</dbReference>
<keyword evidence="2" id="KW-0479">Metal-binding</keyword>